<dbReference type="RefSeq" id="WP_408871505.1">
    <property type="nucleotide sequence ID" value="NZ_BAAAFZ010000008.1"/>
</dbReference>
<dbReference type="InterPro" id="IPR014776">
    <property type="entry name" value="4pyrrole_Mease_sub2"/>
</dbReference>
<comment type="pathway">
    <text evidence="7">Porphyrin-containing compound metabolism; siroheme biosynthesis; precorrin-2 from uroporphyrinogen III: step 1/1.</text>
</comment>
<name>A0ABN1ERS4_9PROT</name>
<protein>
    <recommendedName>
        <fullName evidence="2">uroporphyrinogen-III C-methyltransferase</fullName>
        <ecNumber evidence="2">2.1.1.107</ecNumber>
    </recommendedName>
</protein>
<accession>A0ABN1ERS4</accession>
<evidence type="ECO:0000256" key="5">
    <source>
        <dbReference type="ARBA" id="ARBA00022691"/>
    </source>
</evidence>
<feature type="domain" description="Tetrapyrrole methylase" evidence="8">
    <location>
        <begin position="87"/>
        <end position="295"/>
    </location>
</feature>
<comment type="similarity">
    <text evidence="1">Belongs to the precorrin methyltransferase family.</text>
</comment>
<evidence type="ECO:0000313" key="10">
    <source>
        <dbReference type="Proteomes" id="UP001501588"/>
    </source>
</evidence>
<gene>
    <name evidence="9" type="ORF">GCM10009416_09430</name>
</gene>
<dbReference type="SUPFAM" id="SSF53790">
    <property type="entry name" value="Tetrapyrrole methylase"/>
    <property type="match status" value="1"/>
</dbReference>
<dbReference type="PANTHER" id="PTHR45790:SF1">
    <property type="entry name" value="SIROHEME SYNTHASE"/>
    <property type="match status" value="1"/>
</dbReference>
<dbReference type="Gene3D" id="3.30.950.10">
    <property type="entry name" value="Methyltransferase, Cobalt-precorrin-4 Transmethylase, Domain 2"/>
    <property type="match status" value="1"/>
</dbReference>
<evidence type="ECO:0000256" key="3">
    <source>
        <dbReference type="ARBA" id="ARBA00022603"/>
    </source>
</evidence>
<organism evidence="9 10">
    <name type="scientific">Craurococcus roseus</name>
    <dbReference type="NCBI Taxonomy" id="77585"/>
    <lineage>
        <taxon>Bacteria</taxon>
        <taxon>Pseudomonadati</taxon>
        <taxon>Pseudomonadota</taxon>
        <taxon>Alphaproteobacteria</taxon>
        <taxon>Acetobacterales</taxon>
        <taxon>Acetobacteraceae</taxon>
        <taxon>Craurococcus</taxon>
    </lineage>
</organism>
<dbReference type="PROSITE" id="PS00839">
    <property type="entry name" value="SUMT_1"/>
    <property type="match status" value="1"/>
</dbReference>
<evidence type="ECO:0000256" key="7">
    <source>
        <dbReference type="ARBA" id="ARBA00025705"/>
    </source>
</evidence>
<sequence>MRHFPAFLDLTGRAAPGVGEGGTRGAPLADRFKAAARAALPGLAARRRSADAALTGPAADLAIAGRAAGAAFADARRGAETRLTGVVHLVGAGPGATDLLTLRALRLLGEADVVVYDRLVGEGVLDLARRGAERVFVGKARANHCVPQGEINALIVRLAREGKRVVRLKGGDPFVFGRGGEELEACRAAGVACEVVPGVTAALACAAATGIPLTHRDRARTVTFATGHTRDGRLYLDFAALARPGQTLAVYMGVTTLAALRDGLVAAGLPAGTPAALVERGGTDAQRVLRGTLNSVVARAPVWHTCGPALLLVGDVAAQAEEERLAA</sequence>
<keyword evidence="6" id="KW-0627">Porphyrin biosynthesis</keyword>
<evidence type="ECO:0000256" key="6">
    <source>
        <dbReference type="ARBA" id="ARBA00023244"/>
    </source>
</evidence>
<evidence type="ECO:0000256" key="2">
    <source>
        <dbReference type="ARBA" id="ARBA00012162"/>
    </source>
</evidence>
<dbReference type="NCBIfam" id="NF004790">
    <property type="entry name" value="PRK06136.1"/>
    <property type="match status" value="1"/>
</dbReference>
<dbReference type="InterPro" id="IPR000878">
    <property type="entry name" value="4pyrrol_Mease"/>
</dbReference>
<dbReference type="InterPro" id="IPR006366">
    <property type="entry name" value="CobA/CysG_C"/>
</dbReference>
<evidence type="ECO:0000256" key="1">
    <source>
        <dbReference type="ARBA" id="ARBA00005879"/>
    </source>
</evidence>
<evidence type="ECO:0000313" key="9">
    <source>
        <dbReference type="EMBL" id="GAA0572879.1"/>
    </source>
</evidence>
<dbReference type="InterPro" id="IPR035996">
    <property type="entry name" value="4pyrrol_Methylase_sf"/>
</dbReference>
<dbReference type="EMBL" id="BAAAFZ010000008">
    <property type="protein sequence ID" value="GAA0572879.1"/>
    <property type="molecule type" value="Genomic_DNA"/>
</dbReference>
<dbReference type="InterPro" id="IPR003043">
    <property type="entry name" value="Uropor_MeTrfase_CS"/>
</dbReference>
<dbReference type="PANTHER" id="PTHR45790">
    <property type="entry name" value="SIROHEME SYNTHASE-RELATED"/>
    <property type="match status" value="1"/>
</dbReference>
<dbReference type="Proteomes" id="UP001501588">
    <property type="component" value="Unassembled WGS sequence"/>
</dbReference>
<dbReference type="NCBIfam" id="TIGR01469">
    <property type="entry name" value="cobA_cysG_Cterm"/>
    <property type="match status" value="1"/>
</dbReference>
<keyword evidence="5" id="KW-0949">S-adenosyl-L-methionine</keyword>
<dbReference type="Gene3D" id="3.40.1010.10">
    <property type="entry name" value="Cobalt-precorrin-4 Transmethylase, Domain 1"/>
    <property type="match status" value="1"/>
</dbReference>
<comment type="caution">
    <text evidence="9">The sequence shown here is derived from an EMBL/GenBank/DDBJ whole genome shotgun (WGS) entry which is preliminary data.</text>
</comment>
<dbReference type="InterPro" id="IPR014777">
    <property type="entry name" value="4pyrrole_Mease_sub1"/>
</dbReference>
<dbReference type="EC" id="2.1.1.107" evidence="2"/>
<evidence type="ECO:0000259" key="8">
    <source>
        <dbReference type="Pfam" id="PF00590"/>
    </source>
</evidence>
<reference evidence="9 10" key="1">
    <citation type="journal article" date="2019" name="Int. J. Syst. Evol. Microbiol.">
        <title>The Global Catalogue of Microorganisms (GCM) 10K type strain sequencing project: providing services to taxonomists for standard genome sequencing and annotation.</title>
        <authorList>
            <consortium name="The Broad Institute Genomics Platform"/>
            <consortium name="The Broad Institute Genome Sequencing Center for Infectious Disease"/>
            <person name="Wu L."/>
            <person name="Ma J."/>
        </authorList>
    </citation>
    <scope>NUCLEOTIDE SEQUENCE [LARGE SCALE GENOMIC DNA]</scope>
    <source>
        <strain evidence="9 10">JCM 9933</strain>
    </source>
</reference>
<proteinExistence type="inferred from homology"/>
<dbReference type="CDD" id="cd11642">
    <property type="entry name" value="SUMT"/>
    <property type="match status" value="1"/>
</dbReference>
<dbReference type="Pfam" id="PF00590">
    <property type="entry name" value="TP_methylase"/>
    <property type="match status" value="1"/>
</dbReference>
<dbReference type="InterPro" id="IPR050161">
    <property type="entry name" value="Siro_Cobalamin_biosynth"/>
</dbReference>
<keyword evidence="4" id="KW-0808">Transferase</keyword>
<keyword evidence="10" id="KW-1185">Reference proteome</keyword>
<evidence type="ECO:0000256" key="4">
    <source>
        <dbReference type="ARBA" id="ARBA00022679"/>
    </source>
</evidence>
<keyword evidence="3" id="KW-0489">Methyltransferase</keyword>